<dbReference type="InterPro" id="IPR035965">
    <property type="entry name" value="PAS-like_dom_sf"/>
</dbReference>
<feature type="domain" description="Histidine kinase" evidence="8">
    <location>
        <begin position="524"/>
        <end position="736"/>
    </location>
</feature>
<feature type="domain" description="PAC" evidence="9">
    <location>
        <begin position="455"/>
        <end position="506"/>
    </location>
</feature>
<dbReference type="PRINTS" id="PR00344">
    <property type="entry name" value="BCTRLSENSOR"/>
</dbReference>
<accession>A0A4U1C090</accession>
<dbReference type="InterPro" id="IPR001610">
    <property type="entry name" value="PAC"/>
</dbReference>
<feature type="transmembrane region" description="Helical" evidence="6">
    <location>
        <begin position="327"/>
        <end position="350"/>
    </location>
</feature>
<dbReference type="Gene3D" id="1.10.287.130">
    <property type="match status" value="1"/>
</dbReference>
<gene>
    <name evidence="10" type="ORF">FA046_14245</name>
</gene>
<dbReference type="Pfam" id="PF09084">
    <property type="entry name" value="NMT1"/>
    <property type="match status" value="1"/>
</dbReference>
<evidence type="ECO:0000259" key="9">
    <source>
        <dbReference type="PROSITE" id="PS50113"/>
    </source>
</evidence>
<dbReference type="Gene3D" id="3.30.565.10">
    <property type="entry name" value="Histidine kinase-like ATPase, C-terminal domain"/>
    <property type="match status" value="1"/>
</dbReference>
<dbReference type="SUPFAM" id="SSF47384">
    <property type="entry name" value="Homodimeric domain of signal transducing histidine kinase"/>
    <property type="match status" value="1"/>
</dbReference>
<dbReference type="InterPro" id="IPR015168">
    <property type="entry name" value="SsuA/THI5"/>
</dbReference>
<protein>
    <recommendedName>
        <fullName evidence="2">histidine kinase</fullName>
        <ecNumber evidence="2">2.7.13.3</ecNumber>
    </recommendedName>
</protein>
<evidence type="ECO:0000256" key="3">
    <source>
        <dbReference type="ARBA" id="ARBA00022553"/>
    </source>
</evidence>
<dbReference type="InterPro" id="IPR005467">
    <property type="entry name" value="His_kinase_dom"/>
</dbReference>
<dbReference type="PROSITE" id="PS50113">
    <property type="entry name" value="PAC"/>
    <property type="match status" value="1"/>
</dbReference>
<name>A0A4U1C090_9SPHI</name>
<dbReference type="Gene3D" id="3.40.190.10">
    <property type="entry name" value="Periplasmic binding protein-like II"/>
    <property type="match status" value="2"/>
</dbReference>
<dbReference type="CDD" id="cd00075">
    <property type="entry name" value="HATPase"/>
    <property type="match status" value="1"/>
</dbReference>
<dbReference type="OrthoDB" id="1522284at2"/>
<keyword evidence="7" id="KW-0732">Signal</keyword>
<sequence>MRFLCLPFLVFSLFFSNRSIAKSEDLKPINLQLKWHHQFQFAGFYAAQIKGFYKKHGLDVNIIEGGINKPPLKQVLSGSADFGVTGSDILYEYIKGKKVKVTSVIFQHSPYVLMTLKTSNIRTLSDLVGKRIMVSEDQGWLLLRALFFREGIDLASTQLLPHSWNNEDLINGKADAFTAYSTAEPEQLRQLGYQTSLIKPSDYGLDFYGDLIFTSETYAQENSETVEAFNKASIEGWEYALSHKQEIINYILKLPGVKKRGITENNLLFEADETEKLVLSNIVEVGHVNLGRFQQMLAVYKELKLVPQNANIDGLIFKPTKYEWQRIIFISLIVLGIIFLLFIVTVFLNWRLRKIVNTKTKALLNEIEQRKTAEAVANESKEQIELILQSANICLWDWDLKTNQKSFSKQWYNLLGVNPQNLGLDFDPFSAIHPDDLEKSRKIFKQNMGGGRGNDLLQFRIAKANGEYIYILSSSKVIIENEKVIKLSGVIIDINEIKKKEQELIKISEELMQSNSELKKFAYIISHNLRGPVVNISSLFNMIEHDSMSDDNKIFCDKIGISVNKLEETLNDLIEIVSHQKPENKSLTVIDFESELKQIIASIEYQFVSSGAKITTLFDVRTMIYSKKYFESILINLITNALKYKSPHRASTIHISTSENDEYVILKVKDNGIGIDLDKNKSKIFGLYQRFTPHLDGKGIGLFIIKSHIESMNGKIEVDSKLDESTTFTIYFSKNLNKA</sequence>
<evidence type="ECO:0000256" key="4">
    <source>
        <dbReference type="ARBA" id="ARBA00022679"/>
    </source>
</evidence>
<feature type="signal peptide" evidence="7">
    <location>
        <begin position="1"/>
        <end position="21"/>
    </location>
</feature>
<evidence type="ECO:0000313" key="11">
    <source>
        <dbReference type="Proteomes" id="UP000308181"/>
    </source>
</evidence>
<keyword evidence="6" id="KW-0812">Transmembrane</keyword>
<dbReference type="InterPro" id="IPR000700">
    <property type="entry name" value="PAS-assoc_C"/>
</dbReference>
<dbReference type="InterPro" id="IPR004358">
    <property type="entry name" value="Sig_transdc_His_kin-like_C"/>
</dbReference>
<keyword evidence="4" id="KW-0808">Transferase</keyword>
<evidence type="ECO:0000259" key="8">
    <source>
        <dbReference type="PROSITE" id="PS50109"/>
    </source>
</evidence>
<keyword evidence="3" id="KW-0597">Phosphoprotein</keyword>
<feature type="chain" id="PRO_5021015233" description="histidine kinase" evidence="7">
    <location>
        <begin position="22"/>
        <end position="739"/>
    </location>
</feature>
<dbReference type="InterPro" id="IPR000014">
    <property type="entry name" value="PAS"/>
</dbReference>
<dbReference type="InterPro" id="IPR013655">
    <property type="entry name" value="PAS_fold_3"/>
</dbReference>
<keyword evidence="11" id="KW-1185">Reference proteome</keyword>
<dbReference type="InterPro" id="IPR003594">
    <property type="entry name" value="HATPase_dom"/>
</dbReference>
<evidence type="ECO:0000256" key="6">
    <source>
        <dbReference type="SAM" id="Phobius"/>
    </source>
</evidence>
<dbReference type="SUPFAM" id="SSF55785">
    <property type="entry name" value="PYP-like sensor domain (PAS domain)"/>
    <property type="match status" value="1"/>
</dbReference>
<dbReference type="InterPro" id="IPR036890">
    <property type="entry name" value="HATPase_C_sf"/>
</dbReference>
<dbReference type="Proteomes" id="UP000308181">
    <property type="component" value="Unassembled WGS sequence"/>
</dbReference>
<keyword evidence="5" id="KW-0418">Kinase</keyword>
<evidence type="ECO:0000313" key="10">
    <source>
        <dbReference type="EMBL" id="TKB96340.1"/>
    </source>
</evidence>
<dbReference type="GO" id="GO:0000155">
    <property type="term" value="F:phosphorelay sensor kinase activity"/>
    <property type="evidence" value="ECO:0007669"/>
    <property type="project" value="InterPro"/>
</dbReference>
<dbReference type="EMBL" id="SWBP01000005">
    <property type="protein sequence ID" value="TKB96340.1"/>
    <property type="molecule type" value="Genomic_DNA"/>
</dbReference>
<dbReference type="SUPFAM" id="SSF55874">
    <property type="entry name" value="ATPase domain of HSP90 chaperone/DNA topoisomerase II/histidine kinase"/>
    <property type="match status" value="1"/>
</dbReference>
<dbReference type="Pfam" id="PF08447">
    <property type="entry name" value="PAS_3"/>
    <property type="match status" value="1"/>
</dbReference>
<dbReference type="Gene3D" id="3.30.450.20">
    <property type="entry name" value="PAS domain"/>
    <property type="match status" value="1"/>
</dbReference>
<proteinExistence type="predicted"/>
<keyword evidence="6" id="KW-1133">Transmembrane helix</keyword>
<dbReference type="PANTHER" id="PTHR43304:SF1">
    <property type="entry name" value="PAC DOMAIN-CONTAINING PROTEIN"/>
    <property type="match status" value="1"/>
</dbReference>
<dbReference type="SMART" id="SM00387">
    <property type="entry name" value="HATPase_c"/>
    <property type="match status" value="1"/>
</dbReference>
<dbReference type="InterPro" id="IPR036097">
    <property type="entry name" value="HisK_dim/P_sf"/>
</dbReference>
<dbReference type="InterPro" id="IPR052162">
    <property type="entry name" value="Sensor_kinase/Photoreceptor"/>
</dbReference>
<evidence type="ECO:0000256" key="1">
    <source>
        <dbReference type="ARBA" id="ARBA00000085"/>
    </source>
</evidence>
<reference evidence="10 11" key="1">
    <citation type="submission" date="2019-04" db="EMBL/GenBank/DDBJ databases">
        <title>Pedobacter sp. AR-3-17 sp. nov., isolated from Arctic soil.</title>
        <authorList>
            <person name="Dahal R.H."/>
            <person name="Kim D.-U."/>
        </authorList>
    </citation>
    <scope>NUCLEOTIDE SEQUENCE [LARGE SCALE GENOMIC DNA]</scope>
    <source>
        <strain evidence="10 11">AR-3-17</strain>
    </source>
</reference>
<dbReference type="SUPFAM" id="SSF53850">
    <property type="entry name" value="Periplasmic binding protein-like II"/>
    <property type="match status" value="1"/>
</dbReference>
<comment type="caution">
    <text evidence="10">The sequence shown here is derived from an EMBL/GenBank/DDBJ whole genome shotgun (WGS) entry which is preliminary data.</text>
</comment>
<dbReference type="AlphaFoldDB" id="A0A4U1C090"/>
<organism evidence="10 11">
    <name type="scientific">Pedobacter cryophilus</name>
    <dbReference type="NCBI Taxonomy" id="2571271"/>
    <lineage>
        <taxon>Bacteria</taxon>
        <taxon>Pseudomonadati</taxon>
        <taxon>Bacteroidota</taxon>
        <taxon>Sphingobacteriia</taxon>
        <taxon>Sphingobacteriales</taxon>
        <taxon>Sphingobacteriaceae</taxon>
        <taxon>Pedobacter</taxon>
    </lineage>
</organism>
<evidence type="ECO:0000256" key="5">
    <source>
        <dbReference type="ARBA" id="ARBA00022777"/>
    </source>
</evidence>
<evidence type="ECO:0000256" key="7">
    <source>
        <dbReference type="SAM" id="SignalP"/>
    </source>
</evidence>
<dbReference type="RefSeq" id="WP_136827208.1">
    <property type="nucleotide sequence ID" value="NZ_SWBP01000005.1"/>
</dbReference>
<keyword evidence="6" id="KW-0472">Membrane</keyword>
<dbReference type="EC" id="2.7.13.3" evidence="2"/>
<evidence type="ECO:0000256" key="2">
    <source>
        <dbReference type="ARBA" id="ARBA00012438"/>
    </source>
</evidence>
<dbReference type="PROSITE" id="PS50109">
    <property type="entry name" value="HIS_KIN"/>
    <property type="match status" value="1"/>
</dbReference>
<dbReference type="CDD" id="cd00130">
    <property type="entry name" value="PAS"/>
    <property type="match status" value="1"/>
</dbReference>
<dbReference type="Pfam" id="PF02518">
    <property type="entry name" value="HATPase_c"/>
    <property type="match status" value="1"/>
</dbReference>
<dbReference type="NCBIfam" id="TIGR00229">
    <property type="entry name" value="sensory_box"/>
    <property type="match status" value="1"/>
</dbReference>
<dbReference type="PANTHER" id="PTHR43304">
    <property type="entry name" value="PHYTOCHROME-LIKE PROTEIN CPH1"/>
    <property type="match status" value="1"/>
</dbReference>
<dbReference type="SMART" id="SM00086">
    <property type="entry name" value="PAC"/>
    <property type="match status" value="1"/>
</dbReference>
<comment type="catalytic activity">
    <reaction evidence="1">
        <text>ATP + protein L-histidine = ADP + protein N-phospho-L-histidine.</text>
        <dbReference type="EC" id="2.7.13.3"/>
    </reaction>
</comment>